<keyword evidence="2" id="KW-0812">Transmembrane</keyword>
<evidence type="ECO:0000256" key="2">
    <source>
        <dbReference type="SAM" id="Phobius"/>
    </source>
</evidence>
<keyword evidence="1" id="KW-0645">Protease</keyword>
<dbReference type="GO" id="GO:0030163">
    <property type="term" value="P:protein catabolic process"/>
    <property type="evidence" value="ECO:0007669"/>
    <property type="project" value="InterPro"/>
</dbReference>
<dbReference type="SUPFAM" id="SSF50156">
    <property type="entry name" value="PDZ domain-like"/>
    <property type="match status" value="1"/>
</dbReference>
<dbReference type="InterPro" id="IPR020568">
    <property type="entry name" value="Ribosomal_Su5_D2-typ_SF"/>
</dbReference>
<feature type="active site" evidence="1">
    <location>
        <position position="299"/>
    </location>
</feature>
<dbReference type="EC" id="3.4.21.53" evidence="1"/>
<name>A0A060JKV5_9MICO</name>
<evidence type="ECO:0000256" key="1">
    <source>
        <dbReference type="PROSITE-ProRule" id="PRU01122"/>
    </source>
</evidence>
<feature type="domain" description="Lon proteolytic" evidence="4">
    <location>
        <begin position="249"/>
        <end position="347"/>
    </location>
</feature>
<feature type="transmembrane region" description="Helical" evidence="2">
    <location>
        <begin position="21"/>
        <end position="38"/>
    </location>
</feature>
<dbReference type="Gene3D" id="3.30.230.10">
    <property type="match status" value="1"/>
</dbReference>
<dbReference type="HOGENOM" id="CLU_042037_1_0_11"/>
<gene>
    <name evidence="5" type="ORF">Rhola_00003970</name>
</gene>
<feature type="domain" description="PDZ" evidence="3">
    <location>
        <begin position="128"/>
        <end position="208"/>
    </location>
</feature>
<dbReference type="GO" id="GO:0004176">
    <property type="term" value="F:ATP-dependent peptidase activity"/>
    <property type="evidence" value="ECO:0007669"/>
    <property type="project" value="UniProtKB-UniRule"/>
</dbReference>
<proteinExistence type="inferred from homology"/>
<dbReference type="EMBL" id="CP007490">
    <property type="protein sequence ID" value="AIC47218.1"/>
    <property type="molecule type" value="Genomic_DNA"/>
</dbReference>
<dbReference type="InterPro" id="IPR008269">
    <property type="entry name" value="Lon_proteolytic"/>
</dbReference>
<organism evidence="5 6">
    <name type="scientific">Rhodoluna lacicola</name>
    <dbReference type="NCBI Taxonomy" id="529884"/>
    <lineage>
        <taxon>Bacteria</taxon>
        <taxon>Bacillati</taxon>
        <taxon>Actinomycetota</taxon>
        <taxon>Actinomycetes</taxon>
        <taxon>Micrococcales</taxon>
        <taxon>Microbacteriaceae</taxon>
        <taxon>Luna cluster</taxon>
        <taxon>Luna-1 subcluster</taxon>
        <taxon>Rhodoluna</taxon>
    </lineage>
</organism>
<dbReference type="GO" id="GO:0004252">
    <property type="term" value="F:serine-type endopeptidase activity"/>
    <property type="evidence" value="ECO:0007669"/>
    <property type="project" value="UniProtKB-UniRule"/>
</dbReference>
<dbReference type="InterPro" id="IPR014721">
    <property type="entry name" value="Ribsml_uS5_D2-typ_fold_subgr"/>
</dbReference>
<keyword evidence="1" id="KW-0378">Hydrolase</keyword>
<dbReference type="InterPro" id="IPR027065">
    <property type="entry name" value="Lon_Prtase"/>
</dbReference>
<evidence type="ECO:0000313" key="5">
    <source>
        <dbReference type="EMBL" id="AIC47218.1"/>
    </source>
</evidence>
<dbReference type="InterPro" id="IPR036034">
    <property type="entry name" value="PDZ_sf"/>
</dbReference>
<dbReference type="PROSITE" id="PS50106">
    <property type="entry name" value="PDZ"/>
    <property type="match status" value="1"/>
</dbReference>
<keyword evidence="6" id="KW-1185">Reference proteome</keyword>
<comment type="catalytic activity">
    <reaction evidence="1">
        <text>Hydrolysis of proteins in presence of ATP.</text>
        <dbReference type="EC" id="3.4.21.53"/>
    </reaction>
</comment>
<dbReference type="InterPro" id="IPR001478">
    <property type="entry name" value="PDZ"/>
</dbReference>
<dbReference type="PANTHER" id="PTHR10046">
    <property type="entry name" value="ATP DEPENDENT LON PROTEASE FAMILY MEMBER"/>
    <property type="match status" value="1"/>
</dbReference>
<dbReference type="Proteomes" id="UP000067708">
    <property type="component" value="Chromosome"/>
</dbReference>
<dbReference type="Gene3D" id="2.30.42.10">
    <property type="match status" value="1"/>
</dbReference>
<dbReference type="AlphaFoldDB" id="A0A060JKV5"/>
<dbReference type="KEGG" id="rla:Rhola_00003970"/>
<keyword evidence="2" id="KW-1133">Transmembrane helix</keyword>
<dbReference type="SUPFAM" id="SSF54211">
    <property type="entry name" value="Ribosomal protein S5 domain 2-like"/>
    <property type="match status" value="1"/>
</dbReference>
<reference evidence="5 6" key="1">
    <citation type="journal article" date="2014" name="Int. J. Syst. Evol. Microbiol.">
        <title>Rhodoluna lacicola gen. nov., sp. nov., a planktonic freshwater bacterium with stream-lined genome.</title>
        <authorList>
            <person name="Hahn M."/>
            <person name="Schmidt J."/>
            <person name="Taipale S.J."/>
            <person name="Doolittle W.F."/>
            <person name="Koll U."/>
        </authorList>
    </citation>
    <scope>NUCLEOTIDE SEQUENCE [LARGE SCALE GENOMIC DNA]</scope>
    <source>
        <strain evidence="5 6">MWH-Ta8</strain>
    </source>
</reference>
<dbReference type="Pfam" id="PF13180">
    <property type="entry name" value="PDZ_2"/>
    <property type="match status" value="1"/>
</dbReference>
<dbReference type="PROSITE" id="PS51786">
    <property type="entry name" value="LON_PROTEOLYTIC"/>
    <property type="match status" value="1"/>
</dbReference>
<evidence type="ECO:0000259" key="3">
    <source>
        <dbReference type="PROSITE" id="PS50106"/>
    </source>
</evidence>
<accession>A0A060JKV5</accession>
<dbReference type="Pfam" id="PF05362">
    <property type="entry name" value="Lon_C"/>
    <property type="match status" value="1"/>
</dbReference>
<dbReference type="eggNOG" id="COG3480">
    <property type="taxonomic scope" value="Bacteria"/>
</dbReference>
<feature type="active site" evidence="1">
    <location>
        <position position="254"/>
    </location>
</feature>
<keyword evidence="2" id="KW-0472">Membrane</keyword>
<dbReference type="STRING" id="529884.Rhola_00003970"/>
<sequence>MSYNTDFDSRQFSRPRKSVGLVFLALGAAALMGVWYFPTPYVIEQPGPAYNVLGTDSGKPIISIDGAPTFKTSGNLDLLTVQIAGNRERTPSWLEIFGAWMDPSKSVLPIDQVFPANQTAEESTAESTAMMEQSQQEAIAVALKNLGYDVPVQLYVSEVTKNSPSSGQIVAADFIQKVNGIKVSTIEELRENVNEFDGKTPLTIELIRQGETKVFSITPKKDETGAYRIGILVGYKYDFPVKVNLQLGDVGGPSGGMMFALGIYDKLTPGELTGGKYIAGTGTIDGSGIVGPIGGIQQKMYGAQKAGAKYFLAPKDNCPELAGLEPSDMKIFKITNFKDALTAVEKIGAGEDLSALPTCTTK</sequence>
<keyword evidence="1" id="KW-0720">Serine protease</keyword>
<evidence type="ECO:0000313" key="6">
    <source>
        <dbReference type="Proteomes" id="UP000067708"/>
    </source>
</evidence>
<comment type="similarity">
    <text evidence="1">Belongs to the peptidase S16 family.</text>
</comment>
<dbReference type="GO" id="GO:0006508">
    <property type="term" value="P:proteolysis"/>
    <property type="evidence" value="ECO:0007669"/>
    <property type="project" value="UniProtKB-KW"/>
</dbReference>
<dbReference type="PATRIC" id="fig|529884.3.peg.379"/>
<protein>
    <recommendedName>
        <fullName evidence="1">endopeptidase La</fullName>
        <ecNumber evidence="1">3.4.21.53</ecNumber>
    </recommendedName>
</protein>
<evidence type="ECO:0000259" key="4">
    <source>
        <dbReference type="PROSITE" id="PS51786"/>
    </source>
</evidence>
<dbReference type="GO" id="GO:0005524">
    <property type="term" value="F:ATP binding"/>
    <property type="evidence" value="ECO:0007669"/>
    <property type="project" value="InterPro"/>
</dbReference>